<sequence length="118" mass="13168">MEDNVEDNVEASLPVRDLDSKTPLWQHDNAWVRVPAQWLHRGRDALREASESIGLGALLSELIFSEHIIFILLLIGFGIWLAISISRGRVSPAPLVVELVTVGAWAIYAGAKRRMRKA</sequence>
<dbReference type="Proteomes" id="UP001153332">
    <property type="component" value="Unassembled WGS sequence"/>
</dbReference>
<organism evidence="1 2">
    <name type="scientific">Lasiodiplodia mahajangana</name>
    <dbReference type="NCBI Taxonomy" id="1108764"/>
    <lineage>
        <taxon>Eukaryota</taxon>
        <taxon>Fungi</taxon>
        <taxon>Dikarya</taxon>
        <taxon>Ascomycota</taxon>
        <taxon>Pezizomycotina</taxon>
        <taxon>Dothideomycetes</taxon>
        <taxon>Dothideomycetes incertae sedis</taxon>
        <taxon>Botryosphaeriales</taxon>
        <taxon>Botryosphaeriaceae</taxon>
        <taxon>Lasiodiplodia</taxon>
    </lineage>
</organism>
<dbReference type="EMBL" id="JAPUUL010002044">
    <property type="protein sequence ID" value="KAJ8126061.1"/>
    <property type="molecule type" value="Genomic_DNA"/>
</dbReference>
<proteinExistence type="predicted"/>
<comment type="caution">
    <text evidence="1">The sequence shown here is derived from an EMBL/GenBank/DDBJ whole genome shotgun (WGS) entry which is preliminary data.</text>
</comment>
<keyword evidence="2" id="KW-1185">Reference proteome</keyword>
<accession>A0ACC2JF58</accession>
<protein>
    <submittedName>
        <fullName evidence="1">Uncharacterized protein</fullName>
    </submittedName>
</protein>
<name>A0ACC2JF58_9PEZI</name>
<gene>
    <name evidence="1" type="ORF">O1611_g7576</name>
</gene>
<evidence type="ECO:0000313" key="2">
    <source>
        <dbReference type="Proteomes" id="UP001153332"/>
    </source>
</evidence>
<evidence type="ECO:0000313" key="1">
    <source>
        <dbReference type="EMBL" id="KAJ8126061.1"/>
    </source>
</evidence>
<reference evidence="1" key="1">
    <citation type="submission" date="2022-12" db="EMBL/GenBank/DDBJ databases">
        <title>Genome Sequence of Lasiodiplodia mahajangana.</title>
        <authorList>
            <person name="Buettner E."/>
        </authorList>
    </citation>
    <scope>NUCLEOTIDE SEQUENCE</scope>
    <source>
        <strain evidence="1">VT137</strain>
    </source>
</reference>